<evidence type="ECO:0000313" key="2">
    <source>
        <dbReference type="EMBL" id="GBN80081.1"/>
    </source>
</evidence>
<gene>
    <name evidence="2" type="ORF">AVEN_14047_1</name>
</gene>
<dbReference type="EMBL" id="BGPR01148019">
    <property type="protein sequence ID" value="GBN80081.1"/>
    <property type="molecule type" value="Genomic_DNA"/>
</dbReference>
<reference evidence="2 3" key="1">
    <citation type="journal article" date="2019" name="Sci. Rep.">
        <title>Orb-weaving spider Araneus ventricosus genome elucidates the spidroin gene catalogue.</title>
        <authorList>
            <person name="Kono N."/>
            <person name="Nakamura H."/>
            <person name="Ohtoshi R."/>
            <person name="Moran D.A.P."/>
            <person name="Shinohara A."/>
            <person name="Yoshida Y."/>
            <person name="Fujiwara M."/>
            <person name="Mori M."/>
            <person name="Tomita M."/>
            <person name="Arakawa K."/>
        </authorList>
    </citation>
    <scope>NUCLEOTIDE SEQUENCE [LARGE SCALE GENOMIC DNA]</scope>
</reference>
<comment type="caution">
    <text evidence="2">The sequence shown here is derived from an EMBL/GenBank/DDBJ whole genome shotgun (WGS) entry which is preliminary data.</text>
</comment>
<dbReference type="InterPro" id="IPR003609">
    <property type="entry name" value="Pan_app"/>
</dbReference>
<protein>
    <recommendedName>
        <fullName evidence="1">Apple domain-containing protein</fullName>
    </recommendedName>
</protein>
<evidence type="ECO:0000259" key="1">
    <source>
        <dbReference type="PROSITE" id="PS50948"/>
    </source>
</evidence>
<dbReference type="Proteomes" id="UP000499080">
    <property type="component" value="Unassembled WGS sequence"/>
</dbReference>
<sequence length="113" mass="12901">NDNQEKPYITAIKFAKLKSDDETTVSLHEVDNLNDCYKSCKTSEDINCASFSYCPDADNKQCMISSVLVVNNKNNPDVTEPDKNCYVYSCKYDAIFCFMAQELYTALCQTRDF</sequence>
<dbReference type="Gene3D" id="3.50.4.10">
    <property type="entry name" value="Hepatocyte Growth Factor"/>
    <property type="match status" value="1"/>
</dbReference>
<dbReference type="SUPFAM" id="SSF57414">
    <property type="entry name" value="Hairpin loop containing domain-like"/>
    <property type="match status" value="1"/>
</dbReference>
<proteinExistence type="predicted"/>
<accession>A0A4Y2RWG3</accession>
<feature type="non-terminal residue" evidence="2">
    <location>
        <position position="1"/>
    </location>
</feature>
<name>A0A4Y2RWG3_ARAVE</name>
<evidence type="ECO:0000313" key="3">
    <source>
        <dbReference type="Proteomes" id="UP000499080"/>
    </source>
</evidence>
<feature type="domain" description="Apple" evidence="1">
    <location>
        <begin position="3"/>
        <end position="90"/>
    </location>
</feature>
<dbReference type="OrthoDB" id="6508697at2759"/>
<keyword evidence="3" id="KW-1185">Reference proteome</keyword>
<dbReference type="PROSITE" id="PS50948">
    <property type="entry name" value="PAN"/>
    <property type="match status" value="1"/>
</dbReference>
<dbReference type="AlphaFoldDB" id="A0A4Y2RWG3"/>
<organism evidence="2 3">
    <name type="scientific">Araneus ventricosus</name>
    <name type="common">Orbweaver spider</name>
    <name type="synonym">Epeira ventricosa</name>
    <dbReference type="NCBI Taxonomy" id="182803"/>
    <lineage>
        <taxon>Eukaryota</taxon>
        <taxon>Metazoa</taxon>
        <taxon>Ecdysozoa</taxon>
        <taxon>Arthropoda</taxon>
        <taxon>Chelicerata</taxon>
        <taxon>Arachnida</taxon>
        <taxon>Araneae</taxon>
        <taxon>Araneomorphae</taxon>
        <taxon>Entelegynae</taxon>
        <taxon>Araneoidea</taxon>
        <taxon>Araneidae</taxon>
        <taxon>Araneus</taxon>
    </lineage>
</organism>